<evidence type="ECO:0000256" key="1">
    <source>
        <dbReference type="ARBA" id="ARBA00004127"/>
    </source>
</evidence>
<comment type="caution">
    <text evidence="10">The sequence shown here is derived from an EMBL/GenBank/DDBJ whole genome shotgun (WGS) entry which is preliminary data.</text>
</comment>
<reference evidence="11" key="1">
    <citation type="journal article" date="2019" name="Curr. Biol.">
        <title>Genome Sequence of Striga asiatica Provides Insight into the Evolution of Plant Parasitism.</title>
        <authorList>
            <person name="Yoshida S."/>
            <person name="Kim S."/>
            <person name="Wafula E.K."/>
            <person name="Tanskanen J."/>
            <person name="Kim Y.M."/>
            <person name="Honaas L."/>
            <person name="Yang Z."/>
            <person name="Spallek T."/>
            <person name="Conn C.E."/>
            <person name="Ichihashi Y."/>
            <person name="Cheong K."/>
            <person name="Cui S."/>
            <person name="Der J.P."/>
            <person name="Gundlach H."/>
            <person name="Jiao Y."/>
            <person name="Hori C."/>
            <person name="Ishida J.K."/>
            <person name="Kasahara H."/>
            <person name="Kiba T."/>
            <person name="Kim M.S."/>
            <person name="Koo N."/>
            <person name="Laohavisit A."/>
            <person name="Lee Y.H."/>
            <person name="Lumba S."/>
            <person name="McCourt P."/>
            <person name="Mortimer J.C."/>
            <person name="Mutuku J.M."/>
            <person name="Nomura T."/>
            <person name="Sasaki-Sekimoto Y."/>
            <person name="Seto Y."/>
            <person name="Wang Y."/>
            <person name="Wakatake T."/>
            <person name="Sakakibara H."/>
            <person name="Demura T."/>
            <person name="Yamaguchi S."/>
            <person name="Yoneyama K."/>
            <person name="Manabe R.I."/>
            <person name="Nelson D.C."/>
            <person name="Schulman A.H."/>
            <person name="Timko M.P."/>
            <person name="dePamphilis C.W."/>
            <person name="Choi D."/>
            <person name="Shirasu K."/>
        </authorList>
    </citation>
    <scope>NUCLEOTIDE SEQUENCE [LARGE SCALE GENOMIC DNA]</scope>
    <source>
        <strain evidence="11">cv. UVA1</strain>
    </source>
</reference>
<feature type="transmembrane region" description="Helical" evidence="8">
    <location>
        <begin position="153"/>
        <end position="171"/>
    </location>
</feature>
<keyword evidence="3 8" id="KW-0808">Transferase</keyword>
<feature type="transmembrane region" description="Helical" evidence="8">
    <location>
        <begin position="42"/>
        <end position="64"/>
    </location>
</feature>
<evidence type="ECO:0000256" key="7">
    <source>
        <dbReference type="ARBA" id="ARBA00023315"/>
    </source>
</evidence>
<keyword evidence="6 8" id="KW-0472">Membrane</keyword>
<dbReference type="GO" id="GO:0019706">
    <property type="term" value="F:protein-cysteine S-palmitoyltransferase activity"/>
    <property type="evidence" value="ECO:0007669"/>
    <property type="project" value="UniProtKB-EC"/>
</dbReference>
<keyword evidence="11" id="KW-1185">Reference proteome</keyword>
<evidence type="ECO:0000256" key="4">
    <source>
        <dbReference type="ARBA" id="ARBA00022692"/>
    </source>
</evidence>
<comment type="catalytic activity">
    <reaction evidence="8">
        <text>L-cysteinyl-[protein] + hexadecanoyl-CoA = S-hexadecanoyl-L-cysteinyl-[protein] + CoA</text>
        <dbReference type="Rhea" id="RHEA:36683"/>
        <dbReference type="Rhea" id="RHEA-COMP:10131"/>
        <dbReference type="Rhea" id="RHEA-COMP:11032"/>
        <dbReference type="ChEBI" id="CHEBI:29950"/>
        <dbReference type="ChEBI" id="CHEBI:57287"/>
        <dbReference type="ChEBI" id="CHEBI:57379"/>
        <dbReference type="ChEBI" id="CHEBI:74151"/>
        <dbReference type="EC" id="2.3.1.225"/>
    </reaction>
</comment>
<evidence type="ECO:0000313" key="11">
    <source>
        <dbReference type="Proteomes" id="UP000325081"/>
    </source>
</evidence>
<dbReference type="OrthoDB" id="331948at2759"/>
<comment type="domain">
    <text evidence="8">The DHHC domain is required for palmitoyltransferase activity.</text>
</comment>
<evidence type="ECO:0000259" key="9">
    <source>
        <dbReference type="Pfam" id="PF01529"/>
    </source>
</evidence>
<sequence length="288" mass="32343">MKLKKFLSIHVLSVFFLLGFIYYETTFVFIEDWYGLQSSAGLLNSLIFSFLASLCVFSLLVCVLSDPGGVPSGYVPDVEDSQGSDQESKRNCALEFEIGENGKNFLFFTTISDRHTHNRRVFIRGSVTSAPCTSLQGPIIVVSAEGLKNYKSFLLLLFYATAGSTYSATVIIRCTLEKNWDFPDNHPVKILHVVCGVVTIVVSLVLGSFLVWHIFLTCRNMTTIEYYDTKRAAWLARKSGLSYHHPYDVGSFKNISLILGPNMLKWLWPTCTSHIKDGLNYPSIRDSS</sequence>
<feature type="transmembrane region" description="Helical" evidence="8">
    <location>
        <begin position="191"/>
        <end position="215"/>
    </location>
</feature>
<comment type="similarity">
    <text evidence="2 8">Belongs to the DHHC palmitoyltransferase family.</text>
</comment>
<dbReference type="Pfam" id="PF01529">
    <property type="entry name" value="DHHC"/>
    <property type="match status" value="1"/>
</dbReference>
<keyword evidence="7 8" id="KW-0012">Acyltransferase</keyword>
<evidence type="ECO:0000313" key="10">
    <source>
        <dbReference type="EMBL" id="GER35183.1"/>
    </source>
</evidence>
<keyword evidence="5 8" id="KW-1133">Transmembrane helix</keyword>
<evidence type="ECO:0000256" key="3">
    <source>
        <dbReference type="ARBA" id="ARBA00022679"/>
    </source>
</evidence>
<dbReference type="EMBL" id="BKCP01004960">
    <property type="protein sequence ID" value="GER35183.1"/>
    <property type="molecule type" value="Genomic_DNA"/>
</dbReference>
<accession>A0A5A7PQN1</accession>
<evidence type="ECO:0000256" key="5">
    <source>
        <dbReference type="ARBA" id="ARBA00022989"/>
    </source>
</evidence>
<proteinExistence type="inferred from homology"/>
<dbReference type="GO" id="GO:0012505">
    <property type="term" value="C:endomembrane system"/>
    <property type="evidence" value="ECO:0007669"/>
    <property type="project" value="UniProtKB-SubCell"/>
</dbReference>
<dbReference type="PANTHER" id="PTHR12246">
    <property type="entry name" value="PALMITOYLTRANSFERASE ZDHHC16"/>
    <property type="match status" value="1"/>
</dbReference>
<evidence type="ECO:0000256" key="2">
    <source>
        <dbReference type="ARBA" id="ARBA00008574"/>
    </source>
</evidence>
<dbReference type="AlphaFoldDB" id="A0A5A7PQN1"/>
<organism evidence="10 11">
    <name type="scientific">Striga asiatica</name>
    <name type="common">Asiatic witchweed</name>
    <name type="synonym">Buchnera asiatica</name>
    <dbReference type="NCBI Taxonomy" id="4170"/>
    <lineage>
        <taxon>Eukaryota</taxon>
        <taxon>Viridiplantae</taxon>
        <taxon>Streptophyta</taxon>
        <taxon>Embryophyta</taxon>
        <taxon>Tracheophyta</taxon>
        <taxon>Spermatophyta</taxon>
        <taxon>Magnoliopsida</taxon>
        <taxon>eudicotyledons</taxon>
        <taxon>Gunneridae</taxon>
        <taxon>Pentapetalae</taxon>
        <taxon>asterids</taxon>
        <taxon>lamiids</taxon>
        <taxon>Lamiales</taxon>
        <taxon>Orobanchaceae</taxon>
        <taxon>Buchnereae</taxon>
        <taxon>Striga</taxon>
    </lineage>
</organism>
<gene>
    <name evidence="10" type="ORF">STAS_11439</name>
</gene>
<evidence type="ECO:0000256" key="6">
    <source>
        <dbReference type="ARBA" id="ARBA00023136"/>
    </source>
</evidence>
<dbReference type="InterPro" id="IPR001594">
    <property type="entry name" value="Palmitoyltrfase_DHHC"/>
</dbReference>
<dbReference type="InterPro" id="IPR039859">
    <property type="entry name" value="PFA4/ZDH16/20/ERF2-like"/>
</dbReference>
<keyword evidence="4 8" id="KW-0812">Transmembrane</keyword>
<feature type="domain" description="Palmitoyltransferase DHHC" evidence="9">
    <location>
        <begin position="146"/>
        <end position="228"/>
    </location>
</feature>
<name>A0A5A7PQN1_STRAF</name>
<comment type="subcellular location">
    <subcellularLocation>
        <location evidence="1">Endomembrane system</location>
        <topology evidence="1">Multi-pass membrane protein</topology>
    </subcellularLocation>
</comment>
<dbReference type="EC" id="2.3.1.225" evidence="8"/>
<feature type="transmembrane region" description="Helical" evidence="8">
    <location>
        <begin position="7"/>
        <end position="30"/>
    </location>
</feature>
<dbReference type="Proteomes" id="UP000325081">
    <property type="component" value="Unassembled WGS sequence"/>
</dbReference>
<evidence type="ECO:0000256" key="8">
    <source>
        <dbReference type="RuleBase" id="RU079119"/>
    </source>
</evidence>
<protein>
    <recommendedName>
        <fullName evidence="8">S-acyltransferase</fullName>
        <ecNumber evidence="8">2.3.1.225</ecNumber>
    </recommendedName>
    <alternativeName>
        <fullName evidence="8">Palmitoyltransferase</fullName>
    </alternativeName>
</protein>